<name>A0AAE3H6U2_9BACT</name>
<sequence>MRGKIAILALFSLILACKGSSDLKEIREFKDSEWFIAKKQTFEFEVKDIQKTYDFNYLVRNTISYPYYNLYLNQTLTDQKGKVLVTSMDEVILFNQKTGKPYGDGLGDIFDNRIPAPKLQKYKFARPGKYKWTLGHNMRPDPLQGMMSIGAEVLGK</sequence>
<dbReference type="NCBIfam" id="TIGR03511">
    <property type="entry name" value="GldH_lipo"/>
    <property type="match status" value="1"/>
</dbReference>
<keyword evidence="2" id="KW-1185">Reference proteome</keyword>
<proteinExistence type="predicted"/>
<dbReference type="Proteomes" id="UP001204144">
    <property type="component" value="Unassembled WGS sequence"/>
</dbReference>
<dbReference type="RefSeq" id="WP_255039713.1">
    <property type="nucleotide sequence ID" value="NZ_RJUF01000194.1"/>
</dbReference>
<evidence type="ECO:0000313" key="1">
    <source>
        <dbReference type="EMBL" id="MCP9766003.1"/>
    </source>
</evidence>
<dbReference type="InterPro" id="IPR020018">
    <property type="entry name" value="Motility-assoc_lipoprot_GldH"/>
</dbReference>
<dbReference type="Pfam" id="PF14109">
    <property type="entry name" value="GldH_lipo"/>
    <property type="match status" value="1"/>
</dbReference>
<gene>
    <name evidence="1" type="primary">gldH</name>
    <name evidence="1" type="ORF">EGI31_23955</name>
</gene>
<accession>A0AAE3H6U2</accession>
<reference evidence="1 2" key="1">
    <citation type="submission" date="2018-11" db="EMBL/GenBank/DDBJ databases">
        <title>Novel bacteria species description.</title>
        <authorList>
            <person name="Han J.-H."/>
        </authorList>
    </citation>
    <scope>NUCLEOTIDE SEQUENCE [LARGE SCALE GENOMIC DNA]</scope>
    <source>
        <strain evidence="1 2">KCTC23259</strain>
    </source>
</reference>
<keyword evidence="1" id="KW-0449">Lipoprotein</keyword>
<protein>
    <submittedName>
        <fullName evidence="1">Gliding motility lipoprotein GldH</fullName>
    </submittedName>
</protein>
<dbReference type="AlphaFoldDB" id="A0AAE3H6U2"/>
<evidence type="ECO:0000313" key="2">
    <source>
        <dbReference type="Proteomes" id="UP001204144"/>
    </source>
</evidence>
<comment type="caution">
    <text evidence="1">The sequence shown here is derived from an EMBL/GenBank/DDBJ whole genome shotgun (WGS) entry which is preliminary data.</text>
</comment>
<dbReference type="EMBL" id="RJUF01000194">
    <property type="protein sequence ID" value="MCP9766003.1"/>
    <property type="molecule type" value="Genomic_DNA"/>
</dbReference>
<dbReference type="PROSITE" id="PS51257">
    <property type="entry name" value="PROKAR_LIPOPROTEIN"/>
    <property type="match status" value="1"/>
</dbReference>
<organism evidence="1 2">
    <name type="scientific">Lacihabitans soyangensis</name>
    <dbReference type="NCBI Taxonomy" id="869394"/>
    <lineage>
        <taxon>Bacteria</taxon>
        <taxon>Pseudomonadati</taxon>
        <taxon>Bacteroidota</taxon>
        <taxon>Cytophagia</taxon>
        <taxon>Cytophagales</taxon>
        <taxon>Leadbetterellaceae</taxon>
        <taxon>Lacihabitans</taxon>
    </lineage>
</organism>